<evidence type="ECO:0000313" key="4">
    <source>
        <dbReference type="EMBL" id="ANE48518.1"/>
    </source>
</evidence>
<dbReference type="KEGG" id="pswu:SY83_22040"/>
<proteinExistence type="predicted"/>
<dbReference type="PANTHER" id="PTHR43649">
    <property type="entry name" value="ARABINOSE-BINDING PROTEIN-RELATED"/>
    <property type="match status" value="1"/>
</dbReference>
<keyword evidence="1 3" id="KW-0732">Signal</keyword>
<sequence>MGMIKNWAKFTALTVVAASVLAGCNTNNNNNGASSTNTNSGTNTETPAANVTAEAYKPFAKEMTAVIQTRMWGTLPQNDNQLELELEKKLNTKLDIQFVPADKIEQYIDRVNVQLASKNLPDAVEIVLGDNVNFPAQTYQAIKGGAFFDLTPLIESEDFATKYPELAKIPKEYWEYMKVDGKIYGIPKGIAYNQFVQSSTRIRQDLLTQMNLKAPATTEELAELLTKLTNPPERYGLNFDRGHFHAQDLAPIAASFTGIHAPWGMDGEGNFIYRDFVPEYKDFLQWVKTLVEKKAINPEFALAQPTSFIKKGKSGVVLGDMYDWLHLPQFGIKYFEDGVQDNPELVAYGPVKGPKGYAINASKPFDVAWVINEKYGKEGAERILEIANYTATKEYLDFAKNPIENVYYTIQDGKKVETPKYKDDAVWIYQNFMGATATVPWQLGAAKDFNKPEYTKTIEELETKLKSIVEENKISYPTIGLNAPTYDDKWKALTKDLDNNSVKVVMGAMSFEDWDKYVASIVNNETYKQIQEEFKTSYQAK</sequence>
<evidence type="ECO:0000256" key="1">
    <source>
        <dbReference type="ARBA" id="ARBA00022729"/>
    </source>
</evidence>
<dbReference type="Gene3D" id="3.40.190.10">
    <property type="entry name" value="Periplasmic binding protein-like II"/>
    <property type="match status" value="2"/>
</dbReference>
<reference evidence="4 5" key="1">
    <citation type="submission" date="2015-01" db="EMBL/GenBank/DDBJ databases">
        <title>Paenibacillus swuensis/DY6/whole genome sequencing.</title>
        <authorList>
            <person name="Kim M.K."/>
            <person name="Srinivasan S."/>
            <person name="Lee J.-J."/>
        </authorList>
    </citation>
    <scope>NUCLEOTIDE SEQUENCE [LARGE SCALE GENOMIC DNA]</scope>
    <source>
        <strain evidence="4 5">DY6</strain>
    </source>
</reference>
<dbReference type="InterPro" id="IPR050490">
    <property type="entry name" value="Bact_solute-bd_prot1"/>
</dbReference>
<feature type="region of interest" description="Disordered" evidence="2">
    <location>
        <begin position="27"/>
        <end position="46"/>
    </location>
</feature>
<dbReference type="RefSeq" id="WP_068610474.1">
    <property type="nucleotide sequence ID" value="NZ_CP011388.1"/>
</dbReference>
<dbReference type="SUPFAM" id="SSF53850">
    <property type="entry name" value="Periplasmic binding protein-like II"/>
    <property type="match status" value="1"/>
</dbReference>
<evidence type="ECO:0008006" key="6">
    <source>
        <dbReference type="Google" id="ProtNLM"/>
    </source>
</evidence>
<accession>A0A172TN97</accession>
<organism evidence="4 5">
    <name type="scientific">Paenibacillus swuensis</name>
    <dbReference type="NCBI Taxonomy" id="1178515"/>
    <lineage>
        <taxon>Bacteria</taxon>
        <taxon>Bacillati</taxon>
        <taxon>Bacillota</taxon>
        <taxon>Bacilli</taxon>
        <taxon>Bacillales</taxon>
        <taxon>Paenibacillaceae</taxon>
        <taxon>Paenibacillus</taxon>
    </lineage>
</organism>
<evidence type="ECO:0000256" key="2">
    <source>
        <dbReference type="SAM" id="MobiDB-lite"/>
    </source>
</evidence>
<dbReference type="PANTHER" id="PTHR43649:SF33">
    <property type="entry name" value="POLYGALACTURONAN_RHAMNOGALACTURONAN-BINDING PROTEIN YTCQ"/>
    <property type="match status" value="1"/>
</dbReference>
<dbReference type="OrthoDB" id="2509964at2"/>
<dbReference type="EMBL" id="CP011388">
    <property type="protein sequence ID" value="ANE48518.1"/>
    <property type="molecule type" value="Genomic_DNA"/>
</dbReference>
<feature type="compositionally biased region" description="Low complexity" evidence="2">
    <location>
        <begin position="27"/>
        <end position="44"/>
    </location>
</feature>
<gene>
    <name evidence="4" type="ORF">SY83_22040</name>
</gene>
<keyword evidence="5" id="KW-1185">Reference proteome</keyword>
<dbReference type="AlphaFoldDB" id="A0A172TN97"/>
<dbReference type="PROSITE" id="PS51257">
    <property type="entry name" value="PROKAR_LIPOPROTEIN"/>
    <property type="match status" value="1"/>
</dbReference>
<feature type="signal peptide" evidence="3">
    <location>
        <begin position="1"/>
        <end position="22"/>
    </location>
</feature>
<dbReference type="STRING" id="1178515.SY83_22040"/>
<protein>
    <recommendedName>
        <fullName evidence="6">ABC transporter substrate-binding protein</fullName>
    </recommendedName>
</protein>
<evidence type="ECO:0000313" key="5">
    <source>
        <dbReference type="Proteomes" id="UP000076927"/>
    </source>
</evidence>
<dbReference type="PATRIC" id="fig|1178515.4.peg.4468"/>
<name>A0A172TN97_9BACL</name>
<evidence type="ECO:0000256" key="3">
    <source>
        <dbReference type="SAM" id="SignalP"/>
    </source>
</evidence>
<dbReference type="Proteomes" id="UP000076927">
    <property type="component" value="Chromosome"/>
</dbReference>
<feature type="chain" id="PRO_5038697097" description="ABC transporter substrate-binding protein" evidence="3">
    <location>
        <begin position="23"/>
        <end position="541"/>
    </location>
</feature>